<protein>
    <submittedName>
        <fullName evidence="2">OLC1v1038831C2</fullName>
    </submittedName>
</protein>
<dbReference type="InterPro" id="IPR001353">
    <property type="entry name" value="Proteasome_sua/b"/>
</dbReference>
<reference evidence="2" key="1">
    <citation type="submission" date="2023-03" db="EMBL/GenBank/DDBJ databases">
        <authorList>
            <person name="Julca I."/>
        </authorList>
    </citation>
    <scope>NUCLEOTIDE SEQUENCE</scope>
</reference>
<evidence type="ECO:0000256" key="1">
    <source>
        <dbReference type="SAM" id="MobiDB-lite"/>
    </source>
</evidence>
<proteinExistence type="predicted"/>
<dbReference type="EMBL" id="OX459121">
    <property type="protein sequence ID" value="CAI9101493.1"/>
    <property type="molecule type" value="Genomic_DNA"/>
</dbReference>
<organism evidence="2 3">
    <name type="scientific">Oldenlandia corymbosa var. corymbosa</name>
    <dbReference type="NCBI Taxonomy" id="529605"/>
    <lineage>
        <taxon>Eukaryota</taxon>
        <taxon>Viridiplantae</taxon>
        <taxon>Streptophyta</taxon>
        <taxon>Embryophyta</taxon>
        <taxon>Tracheophyta</taxon>
        <taxon>Spermatophyta</taxon>
        <taxon>Magnoliopsida</taxon>
        <taxon>eudicotyledons</taxon>
        <taxon>Gunneridae</taxon>
        <taxon>Pentapetalae</taxon>
        <taxon>asterids</taxon>
        <taxon>lamiids</taxon>
        <taxon>Gentianales</taxon>
        <taxon>Rubiaceae</taxon>
        <taxon>Rubioideae</taxon>
        <taxon>Spermacoceae</taxon>
        <taxon>Hedyotis-Oldenlandia complex</taxon>
        <taxon>Oldenlandia</taxon>
    </lineage>
</organism>
<dbReference type="GO" id="GO:0051603">
    <property type="term" value="P:proteolysis involved in protein catabolic process"/>
    <property type="evidence" value="ECO:0007669"/>
    <property type="project" value="InterPro"/>
</dbReference>
<dbReference type="SUPFAM" id="SSF56235">
    <property type="entry name" value="N-terminal nucleophile aminohydrolases (Ntn hydrolases)"/>
    <property type="match status" value="1"/>
</dbReference>
<evidence type="ECO:0000313" key="2">
    <source>
        <dbReference type="EMBL" id="CAI9101493.1"/>
    </source>
</evidence>
<dbReference type="Gene3D" id="3.60.20.10">
    <property type="entry name" value="Glutamine Phosphoribosylpyrophosphate, subunit 1, domain 1"/>
    <property type="match status" value="1"/>
</dbReference>
<feature type="compositionally biased region" description="Low complexity" evidence="1">
    <location>
        <begin position="134"/>
        <end position="149"/>
    </location>
</feature>
<dbReference type="GO" id="GO:0005839">
    <property type="term" value="C:proteasome core complex"/>
    <property type="evidence" value="ECO:0007669"/>
    <property type="project" value="InterPro"/>
</dbReference>
<evidence type="ECO:0000313" key="3">
    <source>
        <dbReference type="Proteomes" id="UP001161247"/>
    </source>
</evidence>
<keyword evidence="3" id="KW-1185">Reference proteome</keyword>
<accession>A0AAV1D1W0</accession>
<feature type="region of interest" description="Disordered" evidence="1">
    <location>
        <begin position="130"/>
        <end position="149"/>
    </location>
</feature>
<sequence>MDLTDLRFTAGYTEEGATYWYGDYLEGLPKPSSGPYSSVGIDYKKEITYGMGGVADLVKTIPYYRTSLKEGELINAESLRKDQVLRGLIPVYFDVLHCDTTCIDLGPPSFAFHYKGGGILLAVNHPRASKDDCGPGSPSGFPSESSESGKFELPQNVTDISSHIIATISGKLEDCELLLKELKMKCSVPEGEERKISVVEVSLLMADILAYRREVGLVAGWDEESGAELCRVDGMGVVIKGKRFASGSALVKTYHNMERYGGYSSWDFRTAANSIIDVANRTRKGPKKVIAQLGSLGEDFVSVYHIGHHGWQVLYGGEMEVQKCLPECGFCRSHITGELVF</sequence>
<gene>
    <name evidence="2" type="ORF">OLC1_LOCUS11072</name>
</gene>
<dbReference type="Proteomes" id="UP001161247">
    <property type="component" value="Chromosome 4"/>
</dbReference>
<dbReference type="Pfam" id="PF00227">
    <property type="entry name" value="Proteasome"/>
    <property type="match status" value="1"/>
</dbReference>
<name>A0AAV1D1W0_OLDCO</name>
<dbReference type="InterPro" id="IPR029055">
    <property type="entry name" value="Ntn_hydrolases_N"/>
</dbReference>
<dbReference type="AlphaFoldDB" id="A0AAV1D1W0"/>